<evidence type="ECO:0000256" key="8">
    <source>
        <dbReference type="ARBA" id="ARBA00025803"/>
    </source>
</evidence>
<dbReference type="Proteomes" id="UP000694856">
    <property type="component" value="Chromosome 19"/>
</dbReference>
<evidence type="ECO:0000256" key="5">
    <source>
        <dbReference type="ARBA" id="ARBA00022824"/>
    </source>
</evidence>
<comment type="similarity">
    <text evidence="8">Belongs to the glycosyltransferase 68 family.</text>
</comment>
<sequence>MATGAALSAGRPALLGQAAGSGSVQLPGTTAVLAAWDGGLLGLVTSSGLVSRRPTSYLGRLPTDGKRTSAPLSGPAYMDRGGIRPGFLCRGLALKTRSPLLPARYLLCDINLPEGFSLRRGICIHIAFLLKTLLKMEESVLVLPPWGRLYHWQSLDIHQVRIPWSDFFDPSSLNRNIPDTEYEQFIAADGLASCFRENDMLLERNSLTCSKSAHLTFYLSLSHLDSSCSCS</sequence>
<gene>
    <name evidence="14" type="primary">LOC116658042</name>
</gene>
<dbReference type="EC" id="2.4.1.221" evidence="3"/>
<keyword evidence="7" id="KW-0119">Carbohydrate metabolism</keyword>
<dbReference type="Gene3D" id="3.40.50.11340">
    <property type="match status" value="1"/>
</dbReference>
<keyword evidence="4" id="KW-0808">Transferase</keyword>
<comment type="catalytic activity">
    <reaction evidence="12">
        <text>L-seryl-[protein] + GDP-beta-L-fucose = 3-O-(alpha-L-fucosyl)-L-seryl-[protein] + GDP + H(+)</text>
        <dbReference type="Rhea" id="RHEA:63644"/>
        <dbReference type="Rhea" id="RHEA-COMP:9863"/>
        <dbReference type="Rhea" id="RHEA-COMP:17914"/>
        <dbReference type="ChEBI" id="CHEBI:15378"/>
        <dbReference type="ChEBI" id="CHEBI:29999"/>
        <dbReference type="ChEBI" id="CHEBI:57273"/>
        <dbReference type="ChEBI" id="CHEBI:58189"/>
        <dbReference type="ChEBI" id="CHEBI:189632"/>
        <dbReference type="EC" id="2.4.1.221"/>
    </reaction>
    <physiologicalReaction direction="left-to-right" evidence="12">
        <dbReference type="Rhea" id="RHEA:63645"/>
    </physiologicalReaction>
</comment>
<dbReference type="GO" id="GO:0006004">
    <property type="term" value="P:fucose metabolic process"/>
    <property type="evidence" value="ECO:0007669"/>
    <property type="project" value="UniProtKB-KW"/>
</dbReference>
<comment type="subcellular location">
    <subcellularLocation>
        <location evidence="1">Endoplasmic reticulum</location>
    </subcellularLocation>
</comment>
<keyword evidence="5" id="KW-0256">Endoplasmic reticulum</keyword>
<name>A0A8B8RJW2_CAMFR</name>
<keyword evidence="6" id="KW-0294">Fucose metabolism</keyword>
<dbReference type="InterPro" id="IPR045130">
    <property type="entry name" value="OFUT2-like"/>
</dbReference>
<organism evidence="13 14">
    <name type="scientific">Camelus ferus</name>
    <name type="common">Wild bactrian camel</name>
    <name type="synonym">Camelus bactrianus ferus</name>
    <dbReference type="NCBI Taxonomy" id="419612"/>
    <lineage>
        <taxon>Eukaryota</taxon>
        <taxon>Metazoa</taxon>
        <taxon>Chordata</taxon>
        <taxon>Craniata</taxon>
        <taxon>Vertebrata</taxon>
        <taxon>Euteleostomi</taxon>
        <taxon>Mammalia</taxon>
        <taxon>Eutheria</taxon>
        <taxon>Laurasiatheria</taxon>
        <taxon>Artiodactyla</taxon>
        <taxon>Tylopoda</taxon>
        <taxon>Camelidae</taxon>
        <taxon>Camelus</taxon>
    </lineage>
</organism>
<dbReference type="GO" id="GO:0005783">
    <property type="term" value="C:endoplasmic reticulum"/>
    <property type="evidence" value="ECO:0007669"/>
    <property type="project" value="UniProtKB-SubCell"/>
</dbReference>
<dbReference type="PANTHER" id="PTHR13398:SF0">
    <property type="entry name" value="GDP-FUCOSE PROTEIN O-FUCOSYLTRANSFERASE 2"/>
    <property type="match status" value="1"/>
</dbReference>
<comment type="pathway">
    <text evidence="2">Protein modification; protein glycosylation.</text>
</comment>
<evidence type="ECO:0000256" key="10">
    <source>
        <dbReference type="ARBA" id="ARBA00033083"/>
    </source>
</evidence>
<dbReference type="Pfam" id="PF10250">
    <property type="entry name" value="O-FucT"/>
    <property type="match status" value="1"/>
</dbReference>
<dbReference type="AlphaFoldDB" id="A0A8B8RJW2"/>
<dbReference type="GO" id="GO:0046922">
    <property type="term" value="F:peptide-O-fucosyltransferase activity"/>
    <property type="evidence" value="ECO:0007669"/>
    <property type="project" value="UniProtKB-EC"/>
</dbReference>
<comment type="catalytic activity">
    <reaction evidence="11">
        <text>L-threonyl-[protein] + GDP-beta-L-fucose = 3-O-(alpha-L-fucosyl)-L-threonyl-[protein] + GDP + H(+)</text>
        <dbReference type="Rhea" id="RHEA:70491"/>
        <dbReference type="Rhea" id="RHEA-COMP:11060"/>
        <dbReference type="Rhea" id="RHEA-COMP:17915"/>
        <dbReference type="ChEBI" id="CHEBI:15378"/>
        <dbReference type="ChEBI" id="CHEBI:30013"/>
        <dbReference type="ChEBI" id="CHEBI:57273"/>
        <dbReference type="ChEBI" id="CHEBI:58189"/>
        <dbReference type="ChEBI" id="CHEBI:189631"/>
        <dbReference type="EC" id="2.4.1.221"/>
    </reaction>
    <physiologicalReaction direction="left-to-right" evidence="11">
        <dbReference type="Rhea" id="RHEA:70492"/>
    </physiologicalReaction>
</comment>
<dbReference type="GeneID" id="116658042"/>
<evidence type="ECO:0000256" key="1">
    <source>
        <dbReference type="ARBA" id="ARBA00004240"/>
    </source>
</evidence>
<dbReference type="KEGG" id="cfr:116658042"/>
<evidence type="ECO:0000313" key="13">
    <source>
        <dbReference type="Proteomes" id="UP000694856"/>
    </source>
</evidence>
<evidence type="ECO:0000256" key="7">
    <source>
        <dbReference type="ARBA" id="ARBA00023277"/>
    </source>
</evidence>
<evidence type="ECO:0000256" key="6">
    <source>
        <dbReference type="ARBA" id="ARBA00023253"/>
    </source>
</evidence>
<dbReference type="RefSeq" id="XP_032318236.1">
    <property type="nucleotide sequence ID" value="XM_032462345.1"/>
</dbReference>
<evidence type="ECO:0000256" key="2">
    <source>
        <dbReference type="ARBA" id="ARBA00004922"/>
    </source>
</evidence>
<evidence type="ECO:0000313" key="14">
    <source>
        <dbReference type="RefSeq" id="XP_032318236.1"/>
    </source>
</evidence>
<accession>A0A8B8RJW2</accession>
<protein>
    <recommendedName>
        <fullName evidence="9">GDP-fucose protein O-fucosyltransferase 2</fullName>
        <ecNumber evidence="3">2.4.1.221</ecNumber>
    </recommendedName>
    <alternativeName>
        <fullName evidence="10">Peptide-O-fucosyltransferase 2</fullName>
    </alternativeName>
</protein>
<proteinExistence type="inferred from homology"/>
<evidence type="ECO:0000256" key="11">
    <source>
        <dbReference type="ARBA" id="ARBA00047273"/>
    </source>
</evidence>
<evidence type="ECO:0000256" key="4">
    <source>
        <dbReference type="ARBA" id="ARBA00022679"/>
    </source>
</evidence>
<dbReference type="InterPro" id="IPR019378">
    <property type="entry name" value="GDP-Fuc_O-FucTrfase"/>
</dbReference>
<reference evidence="14" key="1">
    <citation type="submission" date="2025-08" db="UniProtKB">
        <authorList>
            <consortium name="RefSeq"/>
        </authorList>
    </citation>
    <scope>IDENTIFICATION</scope>
    <source>
        <tissue evidence="14">Ear skin</tissue>
    </source>
</reference>
<evidence type="ECO:0000256" key="3">
    <source>
        <dbReference type="ARBA" id="ARBA00012196"/>
    </source>
</evidence>
<evidence type="ECO:0000256" key="9">
    <source>
        <dbReference type="ARBA" id="ARBA00026232"/>
    </source>
</evidence>
<evidence type="ECO:0000256" key="12">
    <source>
        <dbReference type="ARBA" id="ARBA00048647"/>
    </source>
</evidence>
<keyword evidence="13" id="KW-1185">Reference proteome</keyword>
<dbReference type="PANTHER" id="PTHR13398">
    <property type="entry name" value="GDP-FUCOSE PROTEIN O-FUCOSYLTRANSFERASE 2"/>
    <property type="match status" value="1"/>
</dbReference>